<evidence type="ECO:0000313" key="2">
    <source>
        <dbReference type="EMBL" id="GAA4284235.1"/>
    </source>
</evidence>
<dbReference type="EMBL" id="BAABAZ010000006">
    <property type="protein sequence ID" value="GAA4284235.1"/>
    <property type="molecule type" value="Genomic_DNA"/>
</dbReference>
<accession>A0ABP8EK05</accession>
<feature type="domain" description="Aminotransferase class I/classII large" evidence="1">
    <location>
        <begin position="59"/>
        <end position="414"/>
    </location>
</feature>
<proteinExistence type="predicted"/>
<dbReference type="Proteomes" id="UP001501586">
    <property type="component" value="Unassembled WGS sequence"/>
</dbReference>
<dbReference type="SUPFAM" id="SSF53383">
    <property type="entry name" value="PLP-dependent transferases"/>
    <property type="match status" value="1"/>
</dbReference>
<dbReference type="PANTHER" id="PTHR42858">
    <property type="entry name" value="AMINOTRANSFERASE"/>
    <property type="match status" value="1"/>
</dbReference>
<evidence type="ECO:0000313" key="3">
    <source>
        <dbReference type="Proteomes" id="UP001501586"/>
    </source>
</evidence>
<protein>
    <submittedName>
        <fullName evidence="2">PLP-dependent aminotransferase family protein</fullName>
    </submittedName>
</protein>
<dbReference type="InterPro" id="IPR015421">
    <property type="entry name" value="PyrdxlP-dep_Trfase_major"/>
</dbReference>
<organism evidence="2 3">
    <name type="scientific">Brevibacterium daeguense</name>
    <dbReference type="NCBI Taxonomy" id="909936"/>
    <lineage>
        <taxon>Bacteria</taxon>
        <taxon>Bacillati</taxon>
        <taxon>Actinomycetota</taxon>
        <taxon>Actinomycetes</taxon>
        <taxon>Micrococcales</taxon>
        <taxon>Brevibacteriaceae</taxon>
        <taxon>Brevibacterium</taxon>
    </lineage>
</organism>
<dbReference type="Gene3D" id="3.90.1150.10">
    <property type="entry name" value="Aspartate Aminotransferase, domain 1"/>
    <property type="match status" value="1"/>
</dbReference>
<comment type="caution">
    <text evidence="2">The sequence shown here is derived from an EMBL/GenBank/DDBJ whole genome shotgun (WGS) entry which is preliminary data.</text>
</comment>
<keyword evidence="3" id="KW-1185">Reference proteome</keyword>
<keyword evidence="2" id="KW-0808">Transferase</keyword>
<dbReference type="InterPro" id="IPR004839">
    <property type="entry name" value="Aminotransferase_I/II_large"/>
</dbReference>
<dbReference type="RefSeq" id="WP_236866375.1">
    <property type="nucleotide sequence ID" value="NZ_BAABAZ010000006.1"/>
</dbReference>
<dbReference type="PANTHER" id="PTHR42858:SF1">
    <property type="entry name" value="LD15494P"/>
    <property type="match status" value="1"/>
</dbReference>
<keyword evidence="2" id="KW-0032">Aminotransferase</keyword>
<dbReference type="InterPro" id="IPR015424">
    <property type="entry name" value="PyrdxlP-dep_Trfase"/>
</dbReference>
<dbReference type="Pfam" id="PF00155">
    <property type="entry name" value="Aminotran_1_2"/>
    <property type="match status" value="1"/>
</dbReference>
<evidence type="ECO:0000259" key="1">
    <source>
        <dbReference type="Pfam" id="PF00155"/>
    </source>
</evidence>
<name>A0ABP8EK05_9MICO</name>
<dbReference type="InterPro" id="IPR015422">
    <property type="entry name" value="PyrdxlP-dep_Trfase_small"/>
</dbReference>
<reference evidence="3" key="1">
    <citation type="journal article" date="2019" name="Int. J. Syst. Evol. Microbiol.">
        <title>The Global Catalogue of Microorganisms (GCM) 10K type strain sequencing project: providing services to taxonomists for standard genome sequencing and annotation.</title>
        <authorList>
            <consortium name="The Broad Institute Genomics Platform"/>
            <consortium name="The Broad Institute Genome Sequencing Center for Infectious Disease"/>
            <person name="Wu L."/>
            <person name="Ma J."/>
        </authorList>
    </citation>
    <scope>NUCLEOTIDE SEQUENCE [LARGE SCALE GENOMIC DNA]</scope>
    <source>
        <strain evidence="3">JCM 17458</strain>
    </source>
</reference>
<dbReference type="GO" id="GO:0008483">
    <property type="term" value="F:transaminase activity"/>
    <property type="evidence" value="ECO:0007669"/>
    <property type="project" value="UniProtKB-KW"/>
</dbReference>
<sequence>MSNDSGMNAEDIGTGAAAGAGGAVGAGGRLGGASSLLSRLPGRQGFGDASLVTAGEGAIDLSGGNPDTSLLPAELHREAARDYFEGAGYASTLGYVPAPGIASLRATLAEREGVDLERIIVTNGGAHGLALAVLGTLDPGDTIVVDDPVYPLFLRTLDLLTGVTIESVGVEADGFDVDELEAKLARGLRPKAVFTVPTFHNPSGAVLSLEKSRHLTELAEKYGFIVFADDPYQELAFPGVEVPEHTWVRDSEHVMGIHTFAKTLGPALRLGWLVVPTHLSGQYVKMRNRIEGQTSGVLQELAQRIITRPEFAQVTRAAGAAYAQKARTLTNALHRELPGQLEIIEPQGGFFLWARFREQDADFARLYDAAQDEGLVYQRGEWFGVGEPARTSGCLRLTFAAPSVTDLEEGAVRLGRAWKRVTG</sequence>
<gene>
    <name evidence="2" type="ORF">GCM10022261_17660</name>
</gene>
<dbReference type="Gene3D" id="3.40.640.10">
    <property type="entry name" value="Type I PLP-dependent aspartate aminotransferase-like (Major domain)"/>
    <property type="match status" value="1"/>
</dbReference>
<dbReference type="CDD" id="cd00609">
    <property type="entry name" value="AAT_like"/>
    <property type="match status" value="1"/>
</dbReference>